<dbReference type="InterPro" id="IPR036652">
    <property type="entry name" value="YjeF_N_dom_sf"/>
</dbReference>
<keyword evidence="13" id="KW-0511">Multifunctional enzyme</keyword>
<feature type="binding site" evidence="17">
    <location>
        <position position="470"/>
    </location>
    <ligand>
        <name>(6S)-NADPHX</name>
        <dbReference type="ChEBI" id="CHEBI:64076"/>
    </ligand>
</feature>
<dbReference type="GO" id="GO:0046496">
    <property type="term" value="P:nicotinamide nucleotide metabolic process"/>
    <property type="evidence" value="ECO:0007669"/>
    <property type="project" value="UniProtKB-UniRule"/>
</dbReference>
<dbReference type="PANTHER" id="PTHR12592">
    <property type="entry name" value="ATP-DEPENDENT (S)-NAD(P)H-HYDRATE DEHYDRATASE FAMILY MEMBER"/>
    <property type="match status" value="1"/>
</dbReference>
<dbReference type="InterPro" id="IPR017953">
    <property type="entry name" value="Carbohydrate_kinase_pred_CS"/>
</dbReference>
<dbReference type="SUPFAM" id="SSF64153">
    <property type="entry name" value="YjeF N-terminal domain-like"/>
    <property type="match status" value="1"/>
</dbReference>
<dbReference type="OrthoDB" id="9806925at2"/>
<feature type="binding site" evidence="18">
    <location>
        <position position="190"/>
    </location>
    <ligand>
        <name>K(+)</name>
        <dbReference type="ChEBI" id="CHEBI:29103"/>
    </ligand>
</feature>
<evidence type="ECO:0000256" key="10">
    <source>
        <dbReference type="ARBA" id="ARBA00023027"/>
    </source>
</evidence>
<keyword evidence="6 17" id="KW-0547">Nucleotide-binding</keyword>
<evidence type="ECO:0000256" key="3">
    <source>
        <dbReference type="ARBA" id="ARBA00006001"/>
    </source>
</evidence>
<reference evidence="23" key="1">
    <citation type="submission" date="2015-09" db="EMBL/GenBank/DDBJ databases">
        <title>Complete genome of Arthrobacter alpinus strain R3.8.</title>
        <authorList>
            <person name="See-Too W.S."/>
            <person name="Chan K.G."/>
        </authorList>
    </citation>
    <scope>NUCLEOTIDE SEQUENCE [LARGE SCALE GENOMIC DNA]</scope>
    <source>
        <strain evidence="23">R3.8</strain>
    </source>
</reference>
<evidence type="ECO:0000256" key="17">
    <source>
        <dbReference type="HAMAP-Rule" id="MF_01965"/>
    </source>
</evidence>
<dbReference type="Proteomes" id="UP000062833">
    <property type="component" value="Chromosome"/>
</dbReference>
<comment type="catalytic activity">
    <reaction evidence="1 18 19">
        <text>(6R)-NADHX = (6S)-NADHX</text>
        <dbReference type="Rhea" id="RHEA:32215"/>
        <dbReference type="ChEBI" id="CHEBI:64074"/>
        <dbReference type="ChEBI" id="CHEBI:64075"/>
        <dbReference type="EC" id="5.1.99.6"/>
    </reaction>
</comment>
<evidence type="ECO:0000256" key="19">
    <source>
        <dbReference type="PIRNR" id="PIRNR017184"/>
    </source>
</evidence>
<evidence type="ECO:0000259" key="21">
    <source>
        <dbReference type="PROSITE" id="PS51385"/>
    </source>
</evidence>
<dbReference type="PROSITE" id="PS01050">
    <property type="entry name" value="YJEF_C_2"/>
    <property type="match status" value="1"/>
</dbReference>
<comment type="catalytic activity">
    <reaction evidence="16 17 19">
        <text>(6S)-NADPHX + ADP = AMP + phosphate + NADPH + H(+)</text>
        <dbReference type="Rhea" id="RHEA:32235"/>
        <dbReference type="ChEBI" id="CHEBI:15378"/>
        <dbReference type="ChEBI" id="CHEBI:43474"/>
        <dbReference type="ChEBI" id="CHEBI:57783"/>
        <dbReference type="ChEBI" id="CHEBI:64076"/>
        <dbReference type="ChEBI" id="CHEBI:456215"/>
        <dbReference type="ChEBI" id="CHEBI:456216"/>
        <dbReference type="EC" id="4.2.1.136"/>
    </reaction>
</comment>
<dbReference type="Pfam" id="PF01256">
    <property type="entry name" value="Carb_kinase"/>
    <property type="match status" value="1"/>
</dbReference>
<comment type="cofactor">
    <cofactor evidence="17">
        <name>Mg(2+)</name>
        <dbReference type="ChEBI" id="CHEBI:18420"/>
    </cofactor>
</comment>
<evidence type="ECO:0000256" key="8">
    <source>
        <dbReference type="ARBA" id="ARBA00022857"/>
    </source>
</evidence>
<dbReference type="HAMAP" id="MF_01965">
    <property type="entry name" value="NADHX_dehydratase"/>
    <property type="match status" value="1"/>
</dbReference>
<dbReference type="Pfam" id="PF03853">
    <property type="entry name" value="YjeF_N"/>
    <property type="match status" value="1"/>
</dbReference>
<feature type="binding site" evidence="18">
    <location>
        <begin position="153"/>
        <end position="159"/>
    </location>
    <ligand>
        <name>(6S)-NADPHX</name>
        <dbReference type="ChEBI" id="CHEBI:64076"/>
    </ligand>
</feature>
<dbReference type="InterPro" id="IPR000631">
    <property type="entry name" value="CARKD"/>
</dbReference>
<evidence type="ECO:0000259" key="20">
    <source>
        <dbReference type="PROSITE" id="PS51383"/>
    </source>
</evidence>
<evidence type="ECO:0000256" key="9">
    <source>
        <dbReference type="ARBA" id="ARBA00022958"/>
    </source>
</evidence>
<evidence type="ECO:0000256" key="14">
    <source>
        <dbReference type="ARBA" id="ARBA00025153"/>
    </source>
</evidence>
<keyword evidence="23" id="KW-1185">Reference proteome</keyword>
<evidence type="ECO:0000256" key="6">
    <source>
        <dbReference type="ARBA" id="ARBA00022741"/>
    </source>
</evidence>
<dbReference type="RefSeq" id="WP_062007527.1">
    <property type="nucleotide sequence ID" value="NZ_CP012677.1"/>
</dbReference>
<keyword evidence="8 17" id="KW-0521">NADP</keyword>
<dbReference type="InterPro" id="IPR029056">
    <property type="entry name" value="Ribokinase-like"/>
</dbReference>
<dbReference type="EC" id="4.2.1.136" evidence="19"/>
<feature type="binding site" evidence="18">
    <location>
        <position position="187"/>
    </location>
    <ligand>
        <name>(6S)-NADPHX</name>
        <dbReference type="ChEBI" id="CHEBI:64076"/>
    </ligand>
</feature>
<keyword evidence="9 18" id="KW-0630">Potassium</keyword>
<evidence type="ECO:0000256" key="12">
    <source>
        <dbReference type="ARBA" id="ARBA00023239"/>
    </source>
</evidence>
<dbReference type="PANTHER" id="PTHR12592:SF0">
    <property type="entry name" value="ATP-DEPENDENT (S)-NAD(P)H-HYDRATE DEHYDRATASE"/>
    <property type="match status" value="1"/>
</dbReference>
<accession>A0A0M4QGU3</accession>
<evidence type="ECO:0000256" key="5">
    <source>
        <dbReference type="ARBA" id="ARBA00022723"/>
    </source>
</evidence>
<dbReference type="EC" id="5.1.99.6" evidence="19"/>
<dbReference type="GO" id="GO:0046872">
    <property type="term" value="F:metal ion binding"/>
    <property type="evidence" value="ECO:0007669"/>
    <property type="project" value="UniProtKB-UniRule"/>
</dbReference>
<evidence type="ECO:0000256" key="18">
    <source>
        <dbReference type="HAMAP-Rule" id="MF_01966"/>
    </source>
</evidence>
<name>A0A0M4QGU3_9MICC</name>
<dbReference type="Gene3D" id="3.40.50.10260">
    <property type="entry name" value="YjeF N-terminal domain"/>
    <property type="match status" value="1"/>
</dbReference>
<evidence type="ECO:0000256" key="7">
    <source>
        <dbReference type="ARBA" id="ARBA00022840"/>
    </source>
</evidence>
<dbReference type="GO" id="GO:0005524">
    <property type="term" value="F:ATP binding"/>
    <property type="evidence" value="ECO:0007669"/>
    <property type="project" value="UniProtKB-UniRule"/>
</dbReference>
<keyword evidence="11 18" id="KW-0413">Isomerase</keyword>
<proteinExistence type="inferred from homology"/>
<evidence type="ECO:0000256" key="4">
    <source>
        <dbReference type="ARBA" id="ARBA00009524"/>
    </source>
</evidence>
<comment type="similarity">
    <text evidence="4 19">In the C-terminal section; belongs to the NnrD/CARKD family.</text>
</comment>
<feature type="binding site" evidence="18">
    <location>
        <begin position="62"/>
        <end position="66"/>
    </location>
    <ligand>
        <name>(6S)-NADPHX</name>
        <dbReference type="ChEBI" id="CHEBI:64076"/>
    </ligand>
</feature>
<feature type="binding site" evidence="17">
    <location>
        <position position="469"/>
    </location>
    <ligand>
        <name>AMP</name>
        <dbReference type="ChEBI" id="CHEBI:456215"/>
    </ligand>
</feature>
<evidence type="ECO:0000256" key="11">
    <source>
        <dbReference type="ARBA" id="ARBA00023235"/>
    </source>
</evidence>
<feature type="binding site" evidence="17">
    <location>
        <position position="286"/>
    </location>
    <ligand>
        <name>(6S)-NADPHX</name>
        <dbReference type="ChEBI" id="CHEBI:64076"/>
    </ligand>
</feature>
<comment type="similarity">
    <text evidence="18">Belongs to the NnrE/AIBP family.</text>
</comment>
<dbReference type="Gene3D" id="3.40.1190.20">
    <property type="match status" value="1"/>
</dbReference>
<comment type="catalytic activity">
    <reaction evidence="2 18 19">
        <text>(6R)-NADPHX = (6S)-NADPHX</text>
        <dbReference type="Rhea" id="RHEA:32227"/>
        <dbReference type="ChEBI" id="CHEBI:64076"/>
        <dbReference type="ChEBI" id="CHEBI:64077"/>
        <dbReference type="EC" id="5.1.99.6"/>
    </reaction>
</comment>
<dbReference type="SUPFAM" id="SSF53613">
    <property type="entry name" value="Ribokinase-like"/>
    <property type="match status" value="1"/>
</dbReference>
<dbReference type="PROSITE" id="PS51385">
    <property type="entry name" value="YJEF_N"/>
    <property type="match status" value="1"/>
</dbReference>
<dbReference type="HAMAP" id="MF_01966">
    <property type="entry name" value="NADHX_epimerase"/>
    <property type="match status" value="1"/>
</dbReference>
<evidence type="ECO:0000313" key="22">
    <source>
        <dbReference type="EMBL" id="ALE92942.1"/>
    </source>
</evidence>
<feature type="binding site" evidence="18">
    <location>
        <position position="63"/>
    </location>
    <ligand>
        <name>K(+)</name>
        <dbReference type="ChEBI" id="CHEBI:29103"/>
    </ligand>
</feature>
<dbReference type="GO" id="GO:0052856">
    <property type="term" value="F:NAD(P)HX epimerase activity"/>
    <property type="evidence" value="ECO:0007669"/>
    <property type="project" value="UniProtKB-UniRule"/>
</dbReference>
<dbReference type="PATRIC" id="fig|656366.3.peg.2724"/>
<gene>
    <name evidence="17" type="primary">nnrD</name>
    <name evidence="18" type="synonym">nnrE</name>
    <name evidence="22" type="ORF">AOC05_12595</name>
</gene>
<comment type="cofactor">
    <cofactor evidence="18 19">
        <name>K(+)</name>
        <dbReference type="ChEBI" id="CHEBI:29103"/>
    </cofactor>
    <text evidence="18 19">Binds 1 potassium ion per subunit.</text>
</comment>
<dbReference type="InterPro" id="IPR030677">
    <property type="entry name" value="Nnr"/>
</dbReference>
<dbReference type="KEGG" id="aaq:AOC05_12595"/>
<comment type="similarity">
    <text evidence="17">Belongs to the NnrD/CARKD family.</text>
</comment>
<dbReference type="CDD" id="cd01171">
    <property type="entry name" value="YXKO-related"/>
    <property type="match status" value="1"/>
</dbReference>
<dbReference type="GO" id="GO:0110051">
    <property type="term" value="P:metabolite repair"/>
    <property type="evidence" value="ECO:0007669"/>
    <property type="project" value="TreeGrafter"/>
</dbReference>
<keyword evidence="7 17" id="KW-0067">ATP-binding</keyword>
<evidence type="ECO:0000256" key="16">
    <source>
        <dbReference type="ARBA" id="ARBA00049209"/>
    </source>
</evidence>
<comment type="function">
    <text evidence="17">Catalyzes the dehydration of the S-form of NAD(P)HX at the expense of ADP, which is converted to AMP. Together with NAD(P)HX epimerase, which catalyzes the epimerization of the S- and R-forms, the enzyme allows the repair of both epimers of NAD(P)HX, a damaged form of NAD(P)H that is a result of enzymatic or heat-dependent hydration.</text>
</comment>
<dbReference type="PIRSF" id="PIRSF017184">
    <property type="entry name" value="Nnr"/>
    <property type="match status" value="1"/>
</dbReference>
<keyword evidence="12 17" id="KW-0456">Lyase</keyword>
<comment type="function">
    <text evidence="14 19">Bifunctional enzyme that catalyzes the epimerization of the S- and R-forms of NAD(P)HX and the dehydration of the S-form of NAD(P)HX at the expense of ADP, which is converted to AMP. This allows the repair of both epimers of NAD(P)HX, a damaged form of NAD(P)H that is a result of enzymatic or heat-dependent hydration.</text>
</comment>
<evidence type="ECO:0000256" key="15">
    <source>
        <dbReference type="ARBA" id="ARBA00048238"/>
    </source>
</evidence>
<evidence type="ECO:0000256" key="13">
    <source>
        <dbReference type="ARBA" id="ARBA00023268"/>
    </source>
</evidence>
<dbReference type="SMR" id="A0A0M4QGU3"/>
<evidence type="ECO:0000256" key="1">
    <source>
        <dbReference type="ARBA" id="ARBA00000013"/>
    </source>
</evidence>
<keyword evidence="10 17" id="KW-0520">NAD</keyword>
<dbReference type="GO" id="GO:0052855">
    <property type="term" value="F:ADP-dependent NAD(P)H-hydrate dehydratase activity"/>
    <property type="evidence" value="ECO:0007669"/>
    <property type="project" value="UniProtKB-UniRule"/>
</dbReference>
<keyword evidence="5 18" id="KW-0479">Metal-binding</keyword>
<comment type="caution">
    <text evidence="18">Lacks conserved residue(s) required for the propagation of feature annotation.</text>
</comment>
<evidence type="ECO:0000313" key="23">
    <source>
        <dbReference type="Proteomes" id="UP000062833"/>
    </source>
</evidence>
<feature type="binding site" evidence="17">
    <location>
        <position position="341"/>
    </location>
    <ligand>
        <name>(6S)-NADPHX</name>
        <dbReference type="ChEBI" id="CHEBI:64076"/>
    </ligand>
</feature>
<feature type="domain" description="YjeF C-terminal" evidence="20">
    <location>
        <begin position="251"/>
        <end position="539"/>
    </location>
</feature>
<organism evidence="22 23">
    <name type="scientific">Arthrobacter alpinus</name>
    <dbReference type="NCBI Taxonomy" id="656366"/>
    <lineage>
        <taxon>Bacteria</taxon>
        <taxon>Bacillati</taxon>
        <taxon>Actinomycetota</taxon>
        <taxon>Actinomycetes</taxon>
        <taxon>Micrococcales</taxon>
        <taxon>Micrococcaceae</taxon>
        <taxon>Arthrobacter</taxon>
    </lineage>
</organism>
<comment type="subunit">
    <text evidence="17">Homotetramer.</text>
</comment>
<feature type="binding site" evidence="18">
    <location>
        <position position="149"/>
    </location>
    <ligand>
        <name>K(+)</name>
        <dbReference type="ChEBI" id="CHEBI:29103"/>
    </ligand>
</feature>
<comment type="catalytic activity">
    <reaction evidence="15 17 19">
        <text>(6S)-NADHX + ADP = AMP + phosphate + NADH + H(+)</text>
        <dbReference type="Rhea" id="RHEA:32223"/>
        <dbReference type="ChEBI" id="CHEBI:15378"/>
        <dbReference type="ChEBI" id="CHEBI:43474"/>
        <dbReference type="ChEBI" id="CHEBI:57945"/>
        <dbReference type="ChEBI" id="CHEBI:64074"/>
        <dbReference type="ChEBI" id="CHEBI:456215"/>
        <dbReference type="ChEBI" id="CHEBI:456216"/>
        <dbReference type="EC" id="4.2.1.136"/>
    </reaction>
</comment>
<protein>
    <recommendedName>
        <fullName evidence="19">Bifunctional NAD(P)H-hydrate repair enzyme</fullName>
    </recommendedName>
    <alternativeName>
        <fullName evidence="19">Nicotinamide nucleotide repair protein</fullName>
    </alternativeName>
    <domain>
        <recommendedName>
            <fullName evidence="19">ADP-dependent (S)-NAD(P)H-hydrate dehydratase</fullName>
            <ecNumber evidence="19">4.2.1.136</ecNumber>
        </recommendedName>
        <alternativeName>
            <fullName evidence="19">ADP-dependent NAD(P)HX dehydratase</fullName>
        </alternativeName>
    </domain>
    <domain>
        <recommendedName>
            <fullName evidence="19">NAD(P)H-hydrate epimerase</fullName>
            <ecNumber evidence="19">5.1.99.6</ecNumber>
        </recommendedName>
    </domain>
</protein>
<dbReference type="AlphaFoldDB" id="A0A0M4QGU3"/>
<dbReference type="EMBL" id="CP012677">
    <property type="protein sequence ID" value="ALE92942.1"/>
    <property type="molecule type" value="Genomic_DNA"/>
</dbReference>
<feature type="domain" description="YjeF N-terminal" evidence="21">
    <location>
        <begin position="10"/>
        <end position="244"/>
    </location>
</feature>
<evidence type="ECO:0000256" key="2">
    <source>
        <dbReference type="ARBA" id="ARBA00000909"/>
    </source>
</evidence>
<feature type="binding site" evidence="17">
    <location>
        <begin position="440"/>
        <end position="444"/>
    </location>
    <ligand>
        <name>AMP</name>
        <dbReference type="ChEBI" id="CHEBI:456215"/>
    </ligand>
</feature>
<comment type="similarity">
    <text evidence="3 19">In the N-terminal section; belongs to the NnrE/AIBP family.</text>
</comment>
<sequence length="541" mass="54107">MLRAYTAAAVRAAEQPLLDAGHGPALMQRAAHGLGLGVVSVLRARGRGVYGSRVALLIGSGNNGGDALYAGAYLASRGSCATALLTSDRTHTEALLAFIKAGGRIMRMPVLPAVPALTPGQEPPSSASGEKGALAAFLAESAFCDIIIDGLLGTGGRGGLQGPLAEVVAQLCHMVAAGDGPAVVACDLPSGVNATTGEVTHPVLPADLTVTFGAAKTGVVCAPAEQLCGSVSVVDLGIDEFLGAPDVLRLETADLANLLPVPATADHKYTRGVAGIVAGSEQYPGAGLLAVAAASACGPGMVRYLGAAEVCAAIHIRNPEVVCSQGSPLDVRVQAWLVGSGIDGDNAALLRASQAMESRVPTVVDAAALTLLGAGIPEEDAAEATGSRHNAHLVLTPHAGELSLLLTRHGIAKSRAEIEAAPLAAARLAARVTGATVLLKGPTTVVASPEGTVYTQADGAPSLATAGSGDTLAGVLVALLAMRAEHQHQEDPSEGVQDTLAVTAALAAALHGRLAHVDSGAPLNAGALAARIPAVWARIMH</sequence>
<dbReference type="InterPro" id="IPR004443">
    <property type="entry name" value="YjeF_N_dom"/>
</dbReference>
<feature type="binding site" evidence="17">
    <location>
        <position position="398"/>
    </location>
    <ligand>
        <name>(6S)-NADPHX</name>
        <dbReference type="ChEBI" id="CHEBI:64076"/>
    </ligand>
</feature>
<dbReference type="PROSITE" id="PS51383">
    <property type="entry name" value="YJEF_C_3"/>
    <property type="match status" value="1"/>
</dbReference>
<comment type="function">
    <text evidence="18">Catalyzes the epimerization of the S- and R-forms of NAD(P)HX, a damaged form of NAD(P)H that is a result of enzymatic or heat-dependent hydration. This is a prerequisite for the S-specific NAD(P)H-hydrate dehydratase to allow the repair of both epimers of NAD(P)HX.</text>
</comment>